<accession>A0AA88Q3C6</accession>
<comment type="caution">
    <text evidence="1">The sequence shown here is derived from an EMBL/GenBank/DDBJ whole genome shotgun (WGS) entry which is preliminary data.</text>
</comment>
<name>A0AA88Q3C6_9TELE</name>
<organism evidence="1 2">
    <name type="scientific">Cirrhinus molitorella</name>
    <name type="common">mud carp</name>
    <dbReference type="NCBI Taxonomy" id="172907"/>
    <lineage>
        <taxon>Eukaryota</taxon>
        <taxon>Metazoa</taxon>
        <taxon>Chordata</taxon>
        <taxon>Craniata</taxon>
        <taxon>Vertebrata</taxon>
        <taxon>Euteleostomi</taxon>
        <taxon>Actinopterygii</taxon>
        <taxon>Neopterygii</taxon>
        <taxon>Teleostei</taxon>
        <taxon>Ostariophysi</taxon>
        <taxon>Cypriniformes</taxon>
        <taxon>Cyprinidae</taxon>
        <taxon>Labeoninae</taxon>
        <taxon>Labeonini</taxon>
        <taxon>Cirrhinus</taxon>
    </lineage>
</organism>
<evidence type="ECO:0000313" key="2">
    <source>
        <dbReference type="Proteomes" id="UP001187343"/>
    </source>
</evidence>
<keyword evidence="2" id="KW-1185">Reference proteome</keyword>
<dbReference type="AlphaFoldDB" id="A0AA88Q3C6"/>
<dbReference type="EMBL" id="JAUYZG010000007">
    <property type="protein sequence ID" value="KAK2903305.1"/>
    <property type="molecule type" value="Genomic_DNA"/>
</dbReference>
<reference evidence="1" key="1">
    <citation type="submission" date="2023-08" db="EMBL/GenBank/DDBJ databases">
        <title>Chromosome-level Genome Assembly of mud carp (Cirrhinus molitorella).</title>
        <authorList>
            <person name="Liu H."/>
        </authorList>
    </citation>
    <scope>NUCLEOTIDE SEQUENCE</scope>
    <source>
        <strain evidence="1">Prfri</strain>
        <tissue evidence="1">Muscle</tissue>
    </source>
</reference>
<dbReference type="Proteomes" id="UP001187343">
    <property type="component" value="Unassembled WGS sequence"/>
</dbReference>
<protein>
    <submittedName>
        <fullName evidence="1">Uncharacterized protein</fullName>
    </submittedName>
</protein>
<proteinExistence type="predicted"/>
<sequence length="90" mass="10110">MSLLFGVRPTYPEEGDRSIWCGGGKRGEVPFDLLKERGAAPYLMLLSQACLIWTHLSSHVLASGPNPQKEECVAGREELFCWALRHTRHT</sequence>
<gene>
    <name evidence="1" type="ORF">Q8A67_008018</name>
</gene>
<evidence type="ECO:0000313" key="1">
    <source>
        <dbReference type="EMBL" id="KAK2903305.1"/>
    </source>
</evidence>